<evidence type="ECO:0000259" key="2">
    <source>
        <dbReference type="PROSITE" id="PS50181"/>
    </source>
</evidence>
<proteinExistence type="predicted"/>
<dbReference type="PANTHER" id="PTHR31672">
    <property type="entry name" value="BNACNNG10540D PROTEIN"/>
    <property type="match status" value="1"/>
</dbReference>
<dbReference type="Pfam" id="PF12937">
    <property type="entry name" value="F-box-like"/>
    <property type="match status" value="1"/>
</dbReference>
<name>A0AAV5DKF8_ELECO</name>
<keyword evidence="4" id="KW-1185">Reference proteome</keyword>
<protein>
    <recommendedName>
        <fullName evidence="2">F-box domain-containing protein</fullName>
    </recommendedName>
</protein>
<dbReference type="Proteomes" id="UP001054889">
    <property type="component" value="Unassembled WGS sequence"/>
</dbReference>
<evidence type="ECO:0000313" key="4">
    <source>
        <dbReference type="Proteomes" id="UP001054889"/>
    </source>
</evidence>
<dbReference type="InterPro" id="IPR001810">
    <property type="entry name" value="F-box_dom"/>
</dbReference>
<feature type="region of interest" description="Disordered" evidence="1">
    <location>
        <begin position="240"/>
        <end position="269"/>
    </location>
</feature>
<evidence type="ECO:0000256" key="1">
    <source>
        <dbReference type="SAM" id="MobiDB-lite"/>
    </source>
</evidence>
<dbReference type="InterPro" id="IPR050796">
    <property type="entry name" value="SCF_F-box_component"/>
</dbReference>
<dbReference type="CDD" id="cd22157">
    <property type="entry name" value="F-box_AtFBW1-like"/>
    <property type="match status" value="1"/>
</dbReference>
<reference evidence="3" key="1">
    <citation type="journal article" date="2018" name="DNA Res.">
        <title>Multiple hybrid de novo genome assembly of finger millet, an orphan allotetraploid crop.</title>
        <authorList>
            <person name="Hatakeyama M."/>
            <person name="Aluri S."/>
            <person name="Balachadran M.T."/>
            <person name="Sivarajan S.R."/>
            <person name="Patrignani A."/>
            <person name="Gruter S."/>
            <person name="Poveda L."/>
            <person name="Shimizu-Inatsugi R."/>
            <person name="Baeten J."/>
            <person name="Francoijs K.J."/>
            <person name="Nataraja K.N."/>
            <person name="Reddy Y.A.N."/>
            <person name="Phadnis S."/>
            <person name="Ravikumar R.L."/>
            <person name="Schlapbach R."/>
            <person name="Sreeman S.M."/>
            <person name="Shimizu K.K."/>
        </authorList>
    </citation>
    <scope>NUCLEOTIDE SEQUENCE</scope>
</reference>
<feature type="domain" description="F-box" evidence="2">
    <location>
        <begin position="172"/>
        <end position="218"/>
    </location>
</feature>
<gene>
    <name evidence="3" type="primary">ga28885</name>
    <name evidence="3" type="ORF">PR202_ga28885</name>
</gene>
<dbReference type="SUPFAM" id="SSF81383">
    <property type="entry name" value="F-box domain"/>
    <property type="match status" value="1"/>
</dbReference>
<dbReference type="Gene3D" id="1.20.1280.50">
    <property type="match status" value="1"/>
</dbReference>
<dbReference type="PROSITE" id="PS50181">
    <property type="entry name" value="FBOX"/>
    <property type="match status" value="1"/>
</dbReference>
<dbReference type="SMART" id="SM00256">
    <property type="entry name" value="FBOX"/>
    <property type="match status" value="1"/>
</dbReference>
<reference evidence="3" key="2">
    <citation type="submission" date="2021-12" db="EMBL/GenBank/DDBJ databases">
        <title>Resequencing data analysis of finger millet.</title>
        <authorList>
            <person name="Hatakeyama M."/>
            <person name="Aluri S."/>
            <person name="Balachadran M.T."/>
            <person name="Sivarajan S.R."/>
            <person name="Poveda L."/>
            <person name="Shimizu-Inatsugi R."/>
            <person name="Schlapbach R."/>
            <person name="Sreeman S.M."/>
            <person name="Shimizu K.K."/>
        </authorList>
    </citation>
    <scope>NUCLEOTIDE SEQUENCE</scope>
</reference>
<comment type="caution">
    <text evidence="3">The sequence shown here is derived from an EMBL/GenBank/DDBJ whole genome shotgun (WGS) entry which is preliminary data.</text>
</comment>
<dbReference type="EMBL" id="BQKI01000018">
    <property type="protein sequence ID" value="GJN10763.1"/>
    <property type="molecule type" value="Genomic_DNA"/>
</dbReference>
<evidence type="ECO:0000313" key="3">
    <source>
        <dbReference type="EMBL" id="GJN10763.1"/>
    </source>
</evidence>
<sequence>MMVAFDTASETFHEMTPPPVSKNNRVNILAMGGLLVAADFGTDKRIIDLWFFEDYGVDGRWERRHRLDTGPIYYGQLRLPPAGDDSWLTIPNRAVAGTDEGDIILRVANAIVVHNVKTKTLRVMELANETATVLISPFVFRESLVQHQLATKFALDQLAWGAAAAEKDGTPQAAIIHLPDDTIADILLRLPTSSILRSGAVCKPWRRVTTSPHFLSAHHARRRTGSVSVILHTTVDGAPWPGRGNNLPPRRITVPRGGSTGTGSPRRGKKVTRQWAQLPLLHGDYRSHDQEYAFFFHQSSGEFRLLCRNMARRIWFVVSTSAAQPRQLVENIDAAEFIPWLPMMVSAPVVPLHGNLHWSP</sequence>
<dbReference type="InterPro" id="IPR036047">
    <property type="entry name" value="F-box-like_dom_sf"/>
</dbReference>
<dbReference type="AlphaFoldDB" id="A0AAV5DKF8"/>
<accession>A0AAV5DKF8</accession>
<organism evidence="3 4">
    <name type="scientific">Eleusine coracana subsp. coracana</name>
    <dbReference type="NCBI Taxonomy" id="191504"/>
    <lineage>
        <taxon>Eukaryota</taxon>
        <taxon>Viridiplantae</taxon>
        <taxon>Streptophyta</taxon>
        <taxon>Embryophyta</taxon>
        <taxon>Tracheophyta</taxon>
        <taxon>Spermatophyta</taxon>
        <taxon>Magnoliopsida</taxon>
        <taxon>Liliopsida</taxon>
        <taxon>Poales</taxon>
        <taxon>Poaceae</taxon>
        <taxon>PACMAD clade</taxon>
        <taxon>Chloridoideae</taxon>
        <taxon>Cynodonteae</taxon>
        <taxon>Eleusininae</taxon>
        <taxon>Eleusine</taxon>
    </lineage>
</organism>